<keyword evidence="9" id="KW-0675">Receptor</keyword>
<evidence type="ECO:0000256" key="11">
    <source>
        <dbReference type="ARBA" id="ARBA00023224"/>
    </source>
</evidence>
<feature type="non-terminal residue" evidence="14">
    <location>
        <position position="591"/>
    </location>
</feature>
<dbReference type="InterPro" id="IPR017978">
    <property type="entry name" value="GPCR_3_C"/>
</dbReference>
<feature type="transmembrane region" description="Helical" evidence="12">
    <location>
        <begin position="499"/>
        <end position="523"/>
    </location>
</feature>
<feature type="domain" description="G-protein coupled receptors family 3 profile" evidence="13">
    <location>
        <begin position="429"/>
        <end position="591"/>
    </location>
</feature>
<dbReference type="InterPro" id="IPR038550">
    <property type="entry name" value="GPCR_3_9-Cys_sf"/>
</dbReference>
<dbReference type="InterPro" id="IPR011500">
    <property type="entry name" value="GPCR_3_9-Cys_dom"/>
</dbReference>
<feature type="transmembrane region" description="Helical" evidence="12">
    <location>
        <begin position="543"/>
        <end position="562"/>
    </location>
</feature>
<dbReference type="PROSITE" id="PS50259">
    <property type="entry name" value="G_PROTEIN_RECEP_F3_4"/>
    <property type="match status" value="1"/>
</dbReference>
<keyword evidence="15" id="KW-1185">Reference proteome</keyword>
<dbReference type="OrthoDB" id="5984008at2759"/>
<dbReference type="SUPFAM" id="SSF53822">
    <property type="entry name" value="Periplasmic binding protein-like I"/>
    <property type="match status" value="1"/>
</dbReference>
<dbReference type="AlphaFoldDB" id="A0A1A6HQ75"/>
<evidence type="ECO:0000256" key="1">
    <source>
        <dbReference type="ARBA" id="ARBA00004651"/>
    </source>
</evidence>
<evidence type="ECO:0000256" key="4">
    <source>
        <dbReference type="ARBA" id="ARBA00022692"/>
    </source>
</evidence>
<evidence type="ECO:0000256" key="10">
    <source>
        <dbReference type="ARBA" id="ARBA00023180"/>
    </source>
</evidence>
<keyword evidence="5" id="KW-0732">Signal</keyword>
<comment type="similarity">
    <text evidence="2">Belongs to the G-protein coupled receptor 3 family.</text>
</comment>
<feature type="transmembrane region" description="Helical" evidence="12">
    <location>
        <begin position="466"/>
        <end position="487"/>
    </location>
</feature>
<keyword evidence="11" id="KW-0807">Transducer</keyword>
<dbReference type="GO" id="GO:0005886">
    <property type="term" value="C:plasma membrane"/>
    <property type="evidence" value="ECO:0007669"/>
    <property type="project" value="UniProtKB-SubCell"/>
</dbReference>
<keyword evidence="6 12" id="KW-1133">Transmembrane helix</keyword>
<dbReference type="Gene3D" id="2.10.50.30">
    <property type="entry name" value="GPCR, family 3, nine cysteines domain"/>
    <property type="match status" value="1"/>
</dbReference>
<dbReference type="PANTHER" id="PTHR24061:SF545">
    <property type="entry name" value="VOMERONASAL 2, RECEPTOR 118-RELATED"/>
    <property type="match status" value="1"/>
</dbReference>
<keyword evidence="10" id="KW-0325">Glycoprotein</keyword>
<evidence type="ECO:0000313" key="15">
    <source>
        <dbReference type="Proteomes" id="UP000092124"/>
    </source>
</evidence>
<keyword evidence="4 12" id="KW-0812">Transmembrane</keyword>
<organism evidence="14 15">
    <name type="scientific">Neotoma lepida</name>
    <name type="common">Desert woodrat</name>
    <dbReference type="NCBI Taxonomy" id="56216"/>
    <lineage>
        <taxon>Eukaryota</taxon>
        <taxon>Metazoa</taxon>
        <taxon>Chordata</taxon>
        <taxon>Craniata</taxon>
        <taxon>Vertebrata</taxon>
        <taxon>Euteleostomi</taxon>
        <taxon>Mammalia</taxon>
        <taxon>Eutheria</taxon>
        <taxon>Euarchontoglires</taxon>
        <taxon>Glires</taxon>
        <taxon>Rodentia</taxon>
        <taxon>Myomorpha</taxon>
        <taxon>Muroidea</taxon>
        <taxon>Cricetidae</taxon>
        <taxon>Neotominae</taxon>
        <taxon>Neotoma</taxon>
    </lineage>
</organism>
<accession>A0A1A6HQ75</accession>
<keyword evidence="3" id="KW-1003">Cell membrane</keyword>
<evidence type="ECO:0000256" key="3">
    <source>
        <dbReference type="ARBA" id="ARBA00022475"/>
    </source>
</evidence>
<dbReference type="InterPro" id="IPR004073">
    <property type="entry name" value="GPCR_3_vmron_rcpt_2"/>
</dbReference>
<comment type="caution">
    <text evidence="14">The sequence shown here is derived from an EMBL/GenBank/DDBJ whole genome shotgun (WGS) entry which is preliminary data.</text>
</comment>
<gene>
    <name evidence="14" type="ORF">A6R68_21928</name>
</gene>
<dbReference type="Gene3D" id="3.40.50.2300">
    <property type="match status" value="2"/>
</dbReference>
<evidence type="ECO:0000256" key="12">
    <source>
        <dbReference type="SAM" id="Phobius"/>
    </source>
</evidence>
<keyword evidence="7" id="KW-0297">G-protein coupled receptor</keyword>
<dbReference type="FunFam" id="3.40.50.2300:FF:000024">
    <property type="entry name" value="Vomeronasal 2, receptor 73"/>
    <property type="match status" value="1"/>
</dbReference>
<dbReference type="PRINTS" id="PR00248">
    <property type="entry name" value="GPCRMGR"/>
</dbReference>
<keyword evidence="8 12" id="KW-0472">Membrane</keyword>
<evidence type="ECO:0000259" key="13">
    <source>
        <dbReference type="PROSITE" id="PS50259"/>
    </source>
</evidence>
<dbReference type="InterPro" id="IPR000337">
    <property type="entry name" value="GPCR_3"/>
</dbReference>
<dbReference type="PANTHER" id="PTHR24061">
    <property type="entry name" value="CALCIUM-SENSING RECEPTOR-RELATED"/>
    <property type="match status" value="1"/>
</dbReference>
<evidence type="ECO:0000313" key="14">
    <source>
        <dbReference type="EMBL" id="OBS79872.1"/>
    </source>
</evidence>
<dbReference type="InterPro" id="IPR028082">
    <property type="entry name" value="Peripla_BP_I"/>
</dbReference>
<feature type="transmembrane region" description="Helical" evidence="12">
    <location>
        <begin position="112"/>
        <end position="134"/>
    </location>
</feature>
<dbReference type="InterPro" id="IPR000068">
    <property type="entry name" value="GPCR_3_Ca_sens_rcpt-rel"/>
</dbReference>
<dbReference type="GO" id="GO:0004930">
    <property type="term" value="F:G protein-coupled receptor activity"/>
    <property type="evidence" value="ECO:0007669"/>
    <property type="project" value="UniProtKB-KW"/>
</dbReference>
<comment type="subcellular location">
    <subcellularLocation>
        <location evidence="1">Cell membrane</location>
        <topology evidence="1">Multi-pass membrane protein</topology>
    </subcellularLocation>
</comment>
<name>A0A1A6HQ75_NEOLE</name>
<evidence type="ECO:0000256" key="6">
    <source>
        <dbReference type="ARBA" id="ARBA00022989"/>
    </source>
</evidence>
<dbReference type="Pfam" id="PF00003">
    <property type="entry name" value="7tm_3"/>
    <property type="match status" value="1"/>
</dbReference>
<dbReference type="Pfam" id="PF01094">
    <property type="entry name" value="ANF_receptor"/>
    <property type="match status" value="1"/>
</dbReference>
<dbReference type="STRING" id="56216.A0A1A6HQ75"/>
<evidence type="ECO:0000256" key="9">
    <source>
        <dbReference type="ARBA" id="ARBA00023170"/>
    </source>
</evidence>
<evidence type="ECO:0000256" key="7">
    <source>
        <dbReference type="ARBA" id="ARBA00023040"/>
    </source>
</evidence>
<proteinExistence type="inferred from homology"/>
<sequence length="591" mass="66946">MFAIEEINRNSHILPNTSLGFDLYNVHSNHWDTLQEPFIYLTGMGVNIPNYTCRRQKAAALLTGTSWETSACIGRLLNLYKYPQITFGPFDTILGDRAQFSSLYQTAPKDTFLSHGIAILMVYFSWTWVGLVLIDDHSGAEILSDLRGEMDRNRVCIAFVAMIPDNMISSLQNNPKTTLPQIQKSSANVVIIYGESESLRGMIFIIANQLFNSKVWVMKSRWDFTAGFESLIFDPFHGSLIFAHHYTEISDFRKFIQTYNPSKYPEDYILAQLWQDHFNCSYSEPDCKILGNCVANASVKMFHRNIWETNMSEESYNVYNSVYAVAHSLHELTLKQVQIYPHGKWDVNTYPWKLPCSVCSESCVPGFRKSPQEGKAACCYDCTHCLDNEISNETDMDYCVRCPESHYANREQKQCLQKAVTFLAYEDPLGKAITCLSLGFSALTAGVLGVFVKYHYTPIVKANNQALTYILLITLIFCFLCPLLFIGHPNTATCILQQSTFAILFTLALSTVLAKSIIVVLAFRITVPGRLTRWIMTSRAPNFIIPVCTLIQLVLCGIWLSISTPFVESDAYSEHDHIIVICNKGSIIAFY</sequence>
<evidence type="ECO:0000256" key="5">
    <source>
        <dbReference type="ARBA" id="ARBA00022729"/>
    </source>
</evidence>
<dbReference type="FunFam" id="2.10.50.30:FF:000002">
    <property type="entry name" value="Vomeronasal 2 receptor, h1"/>
    <property type="match status" value="1"/>
</dbReference>
<dbReference type="EMBL" id="LZPO01017763">
    <property type="protein sequence ID" value="OBS79872.1"/>
    <property type="molecule type" value="Genomic_DNA"/>
</dbReference>
<reference evidence="14 15" key="1">
    <citation type="submission" date="2016-06" db="EMBL/GenBank/DDBJ databases">
        <title>The Draft Genome Sequence and Annotation of the Desert Woodrat Neotoma lepida.</title>
        <authorList>
            <person name="Campbell M."/>
            <person name="Oakeson K.F."/>
            <person name="Yandell M."/>
            <person name="Halpert J.R."/>
            <person name="Dearing D."/>
        </authorList>
    </citation>
    <scope>NUCLEOTIDE SEQUENCE [LARGE SCALE GENOMIC DNA]</scope>
    <source>
        <strain evidence="14">417</strain>
        <tissue evidence="14">Liver</tissue>
    </source>
</reference>
<feature type="transmembrane region" description="Helical" evidence="12">
    <location>
        <begin position="436"/>
        <end position="454"/>
    </location>
</feature>
<dbReference type="InterPro" id="IPR001828">
    <property type="entry name" value="ANF_lig-bd_rcpt"/>
</dbReference>
<dbReference type="Proteomes" id="UP000092124">
    <property type="component" value="Unassembled WGS sequence"/>
</dbReference>
<evidence type="ECO:0000256" key="2">
    <source>
        <dbReference type="ARBA" id="ARBA00007242"/>
    </source>
</evidence>
<evidence type="ECO:0000256" key="8">
    <source>
        <dbReference type="ARBA" id="ARBA00023136"/>
    </source>
</evidence>
<dbReference type="PRINTS" id="PR01535">
    <property type="entry name" value="VOMERONASL2R"/>
</dbReference>
<protein>
    <recommendedName>
        <fullName evidence="13">G-protein coupled receptors family 3 profile domain-containing protein</fullName>
    </recommendedName>
</protein>
<dbReference type="Pfam" id="PF07562">
    <property type="entry name" value="NCD3G"/>
    <property type="match status" value="1"/>
</dbReference>